<reference key="1">
    <citation type="submission" date="2009-07" db="EMBL/GenBank/DDBJ databases">
        <authorList>
            <person name="Genoscope - CEA"/>
        </authorList>
    </citation>
    <scope>NUCLEOTIDE SEQUENCE</scope>
    <source>
        <strain>3As</strain>
    </source>
</reference>
<keyword evidence="4" id="KW-1185">Reference proteome</keyword>
<reference evidence="3" key="2">
    <citation type="journal article" date="2010" name="PLoS Genet.">
        <title>Structure, function, and evolution of the Thiomonas spp. genome.</title>
        <authorList>
            <person name="Arsene-Ploetze F."/>
            <person name="Koechler S."/>
            <person name="Marchal M."/>
            <person name="Coppee J.Y."/>
            <person name="Chandler M."/>
            <person name="Bonnefoy V."/>
            <person name="Brochier-Armanet C."/>
            <person name="Barakat M."/>
            <person name="Barbe V."/>
            <person name="Battaglia-Brunet F."/>
            <person name="Bruneel O."/>
            <person name="Bryan C.G."/>
            <person name="Cleiss-Arnold J."/>
            <person name="Cruveiller S."/>
            <person name="Erhardt M."/>
            <person name="Heinrich-Salmeron A."/>
            <person name="Hommais F."/>
            <person name="Joulian C."/>
            <person name="Krin E."/>
            <person name="Lieutaud A."/>
            <person name="Lievremont D."/>
            <person name="Michel C."/>
            <person name="Muller D."/>
            <person name="Ortet P."/>
            <person name="Proux C."/>
            <person name="Siguier P."/>
            <person name="Roche D."/>
            <person name="Rouy Z."/>
            <person name="Salvignol G."/>
            <person name="Slyemi D."/>
            <person name="Talla E."/>
            <person name="Weiss S."/>
            <person name="Weissenbach J."/>
            <person name="Medigue C."/>
            <person name="Bertin P.N."/>
        </authorList>
    </citation>
    <scope>NUCLEOTIDE SEQUENCE [LARGE SCALE GENOMIC DNA]</scope>
    <source>
        <strain evidence="3">DSM 22701 / CIP 110005 / 3As</strain>
    </source>
</reference>
<organism evidence="1 3">
    <name type="scientific">Thiomonas arsenitoxydans (strain DSM 22701 / CIP 110005 / 3As)</name>
    <dbReference type="NCBI Taxonomy" id="426114"/>
    <lineage>
        <taxon>Bacteria</taxon>
        <taxon>Pseudomonadati</taxon>
        <taxon>Pseudomonadota</taxon>
        <taxon>Betaproteobacteria</taxon>
        <taxon>Burkholderiales</taxon>
        <taxon>Thiomonas</taxon>
    </lineage>
</organism>
<sequence length="142" mass="15684">MTKMRKTAEERAQDIINGLPEKKSGYGWRELCNSPTAFLKTWLLGRAGRRLAMLAAENKKTAARGAAHGYIIARHAILALEKLARKAKAAGSQIVADFIHFVFMLGLWAARAVAQVLDIRPPRNKKNGDSGQLEFAFSTFSD</sequence>
<name>D6CUI9_THIA3</name>
<evidence type="ECO:0000313" key="2">
    <source>
        <dbReference type="EMBL" id="CQR29542.1"/>
    </source>
</evidence>
<evidence type="ECO:0000313" key="1">
    <source>
        <dbReference type="EMBL" id="CAZ88958.1"/>
    </source>
</evidence>
<dbReference type="Proteomes" id="UP000078599">
    <property type="component" value="Unassembled WGS sequence"/>
</dbReference>
<dbReference type="Proteomes" id="UP000002372">
    <property type="component" value="Chromosome"/>
</dbReference>
<dbReference type="KEGG" id="thi:THI_2318"/>
<dbReference type="EMBL" id="FP475956">
    <property type="protein sequence ID" value="CAZ88958.1"/>
    <property type="molecule type" value="Genomic_DNA"/>
</dbReference>
<evidence type="ECO:0000313" key="3">
    <source>
        <dbReference type="Proteomes" id="UP000002372"/>
    </source>
</evidence>
<reference evidence="2 4" key="4">
    <citation type="submission" date="2015-03" db="EMBL/GenBank/DDBJ databases">
        <authorList>
            <person name="Regsiter A."/>
            <person name="william w."/>
        </authorList>
    </citation>
    <scope>NUCLEOTIDE SEQUENCE [LARGE SCALE GENOMIC DNA]</scope>
    <source>
        <strain evidence="2 4">CB1</strain>
    </source>
</reference>
<proteinExistence type="predicted"/>
<dbReference type="EMBL" id="CTRI01000004">
    <property type="protein sequence ID" value="CQR29542.1"/>
    <property type="molecule type" value="Genomic_DNA"/>
</dbReference>
<evidence type="ECO:0000313" key="4">
    <source>
        <dbReference type="Proteomes" id="UP000078599"/>
    </source>
</evidence>
<protein>
    <submittedName>
        <fullName evidence="1">Uncharacterized protein</fullName>
    </submittedName>
</protein>
<reference evidence="1" key="3">
    <citation type="submission" date="2010-07" db="EMBL/GenBank/DDBJ databases">
        <authorList>
            <person name="Genoscope - CEA"/>
        </authorList>
    </citation>
    <scope>NUCLEOTIDE SEQUENCE</scope>
    <source>
        <strain evidence="1">3As</strain>
    </source>
</reference>
<dbReference type="HOGENOM" id="CLU_1874502_0_0_4"/>
<accession>D6CUI9</accession>
<gene>
    <name evidence="1" type="ordered locus">THI_2318</name>
    <name evidence="2" type="ORF">THICB1_120102</name>
</gene>
<dbReference type="AlphaFoldDB" id="D6CUI9"/>